<protein>
    <submittedName>
        <fullName evidence="1">Uncharacterized protein</fullName>
    </submittedName>
</protein>
<organism evidence="1">
    <name type="scientific">Trypanosoma congolense (strain IL3000)</name>
    <dbReference type="NCBI Taxonomy" id="1068625"/>
    <lineage>
        <taxon>Eukaryota</taxon>
        <taxon>Discoba</taxon>
        <taxon>Euglenozoa</taxon>
        <taxon>Kinetoplastea</taxon>
        <taxon>Metakinetoplastina</taxon>
        <taxon>Trypanosomatida</taxon>
        <taxon>Trypanosomatidae</taxon>
        <taxon>Trypanosoma</taxon>
        <taxon>Nannomonas</taxon>
    </lineage>
</organism>
<dbReference type="VEuPathDB" id="TriTrypDB:TcIL3000_10_2430"/>
<reference evidence="1" key="1">
    <citation type="journal article" date="2012" name="Proc. Natl. Acad. Sci. U.S.A.">
        <title>Antigenic diversity is generated by distinct evolutionary mechanisms in African trypanosome species.</title>
        <authorList>
            <person name="Jackson A.P."/>
            <person name="Berry A."/>
            <person name="Aslett M."/>
            <person name="Allison H.C."/>
            <person name="Burton P."/>
            <person name="Vavrova-Anderson J."/>
            <person name="Brown R."/>
            <person name="Browne H."/>
            <person name="Corton N."/>
            <person name="Hauser H."/>
            <person name="Gamble J."/>
            <person name="Gilderthorp R."/>
            <person name="Marcello L."/>
            <person name="McQuillan J."/>
            <person name="Otto T.D."/>
            <person name="Quail M.A."/>
            <person name="Sanders M.J."/>
            <person name="van Tonder A."/>
            <person name="Ginger M.L."/>
            <person name="Field M.C."/>
            <person name="Barry J.D."/>
            <person name="Hertz-Fowler C."/>
            <person name="Berriman M."/>
        </authorList>
    </citation>
    <scope>NUCLEOTIDE SEQUENCE</scope>
    <source>
        <strain evidence="1">IL3000</strain>
    </source>
</reference>
<name>G0UVR7_TRYCI</name>
<sequence>MSRNRSILGNITAEAFAEGAVRLVRSHQIHTVELSCPSEELRGRISAGGAFPFTSPSAIVVKARLLAGQSQPCDAVETSTCAENCAKNEGKVLTYFIRFGALSSAGEVEAAGSCYSAGETQLTAHWCSQLQRQFALCSALTGMPSRLLISLLPYVPHMSWCRDRDGILGAVRTTTMSSTVAGSDLSEKCDLGTGCLIQVALLHNAAIPLGRHACRHTAVLMLGAVDGEVCFSAASSNRADDDVALRKRMKRPRRTSVKNEINEEEESPYFFPLLTQFNEQQLLPAISWGALRAALLTTEGNCYDVCGVRDKMGCSCYLRGSLDAQITQSITLIVDAPRHLWRSVFFPKGCDTTAATCDNPLPARLAVKFAALAEAALFRLVYENANSFVHRLTVFPCTDNNDDVEGCTLGVVAPTSVPEGHQMTVEPAGHSCPHLVIQSIAESLAHIVRTSRNPIFVAEVRRLLCEHREGDGLPAYPADMHCKVTGPANVSDGVEQTAAILRWAVEARLLKW</sequence>
<dbReference type="EMBL" id="HE575323">
    <property type="protein sequence ID" value="CCC93483.1"/>
    <property type="molecule type" value="Genomic_DNA"/>
</dbReference>
<evidence type="ECO:0000313" key="1">
    <source>
        <dbReference type="EMBL" id="CCC93483.1"/>
    </source>
</evidence>
<gene>
    <name evidence="1" type="ORF">TCIL3000_10_2430</name>
</gene>
<proteinExistence type="predicted"/>
<dbReference type="AlphaFoldDB" id="G0UVR7"/>
<accession>G0UVR7</accession>